<organism evidence="2 3">
    <name type="scientific">Bizionia echini</name>
    <dbReference type="NCBI Taxonomy" id="649333"/>
    <lineage>
        <taxon>Bacteria</taxon>
        <taxon>Pseudomonadati</taxon>
        <taxon>Bacteroidota</taxon>
        <taxon>Flavobacteriia</taxon>
        <taxon>Flavobacteriales</taxon>
        <taxon>Flavobacteriaceae</taxon>
        <taxon>Bizionia</taxon>
    </lineage>
</organism>
<name>A0A1I5D9Q3_9FLAO</name>
<dbReference type="EMBL" id="FOVN01000007">
    <property type="protein sequence ID" value="SFN95847.1"/>
    <property type="molecule type" value="Genomic_DNA"/>
</dbReference>
<proteinExistence type="predicted"/>
<dbReference type="OrthoDB" id="1143206at2"/>
<dbReference type="AlphaFoldDB" id="A0A1I5D9Q3"/>
<dbReference type="PROSITE" id="PS51257">
    <property type="entry name" value="PROKAR_LIPOPROTEIN"/>
    <property type="match status" value="1"/>
</dbReference>
<evidence type="ECO:0000313" key="3">
    <source>
        <dbReference type="Proteomes" id="UP000198705"/>
    </source>
</evidence>
<evidence type="ECO:0000259" key="1">
    <source>
        <dbReference type="Pfam" id="PF14289"/>
    </source>
</evidence>
<dbReference type="InterPro" id="IPR025380">
    <property type="entry name" value="DUF4369"/>
</dbReference>
<dbReference type="Proteomes" id="UP000198705">
    <property type="component" value="Unassembled WGS sequence"/>
</dbReference>
<dbReference type="Pfam" id="PF14289">
    <property type="entry name" value="DUF4369"/>
    <property type="match status" value="1"/>
</dbReference>
<gene>
    <name evidence="2" type="ORF">SAMN04487989_10782</name>
</gene>
<accession>A0A1I5D9Q3</accession>
<reference evidence="3" key="1">
    <citation type="submission" date="2016-10" db="EMBL/GenBank/DDBJ databases">
        <authorList>
            <person name="Varghese N."/>
            <person name="Submissions S."/>
        </authorList>
    </citation>
    <scope>NUCLEOTIDE SEQUENCE [LARGE SCALE GENOMIC DNA]</scope>
    <source>
        <strain evidence="3">DSM 23925</strain>
    </source>
</reference>
<keyword evidence="3" id="KW-1185">Reference proteome</keyword>
<feature type="domain" description="DUF4369" evidence="1">
    <location>
        <begin position="24"/>
        <end position="118"/>
    </location>
</feature>
<evidence type="ECO:0000313" key="2">
    <source>
        <dbReference type="EMBL" id="SFN95847.1"/>
    </source>
</evidence>
<sequence>MKYSFIVFALFLLVSCGKDQHDLTVKGTVKDLKKGTLYLQKIQDSTLITVDSLTINGNSNFELHAELESPEVFFLHLNKTNKDAYGKISFFADKGVTEINTTLKNFELNPEIKGSKQQVIFENYLKMMDRYNDKNLELIKAEIDAKSQNDSTLVADNMKAYQNLLKSKYLYTVNFAIQNKDSEVAPYVALTEIYDAQTKWLDTINNALTPEIKASKYGKELDAYIKDRKSN</sequence>
<dbReference type="RefSeq" id="WP_092209629.1">
    <property type="nucleotide sequence ID" value="NZ_FOVN01000007.1"/>
</dbReference>
<dbReference type="STRING" id="649333.SAMN04487989_10782"/>
<protein>
    <recommendedName>
        <fullName evidence="1">DUF4369 domain-containing protein</fullName>
    </recommendedName>
</protein>